<feature type="region of interest" description="Disordered" evidence="1">
    <location>
        <begin position="79"/>
        <end position="99"/>
    </location>
</feature>
<dbReference type="GO" id="GO:0008610">
    <property type="term" value="P:lipid biosynthetic process"/>
    <property type="evidence" value="ECO:0007669"/>
    <property type="project" value="UniProtKB-ARBA"/>
</dbReference>
<feature type="compositionally biased region" description="Gly residues" evidence="1">
    <location>
        <begin position="628"/>
        <end position="641"/>
    </location>
</feature>
<dbReference type="PANTHER" id="PTHR45527">
    <property type="entry name" value="NONRIBOSOMAL PEPTIDE SYNTHETASE"/>
    <property type="match status" value="1"/>
</dbReference>
<proteinExistence type="predicted"/>
<protein>
    <submittedName>
        <fullName evidence="3">Condensation domain-containing protein</fullName>
    </submittedName>
</protein>
<dbReference type="GO" id="GO:0003824">
    <property type="term" value="F:catalytic activity"/>
    <property type="evidence" value="ECO:0007669"/>
    <property type="project" value="InterPro"/>
</dbReference>
<accession>A0AA90K9I2</accession>
<dbReference type="GO" id="GO:0031177">
    <property type="term" value="F:phosphopantetheine binding"/>
    <property type="evidence" value="ECO:0007669"/>
    <property type="project" value="TreeGrafter"/>
</dbReference>
<reference evidence="3" key="1">
    <citation type="submission" date="2023-05" db="EMBL/GenBank/DDBJ databases">
        <title>Streptantibioticus silvisoli sp. nov., acidotolerant actinomycetes 1 from pine litter.</title>
        <authorList>
            <person name="Swiecimska M."/>
            <person name="Golinska P."/>
            <person name="Sangal V."/>
            <person name="Wachnowicz B."/>
            <person name="Goodfellow M."/>
        </authorList>
    </citation>
    <scope>NUCLEOTIDE SEQUENCE</scope>
    <source>
        <strain evidence="3">SL13</strain>
    </source>
</reference>
<evidence type="ECO:0000313" key="3">
    <source>
        <dbReference type="EMBL" id="MDI5970917.1"/>
    </source>
</evidence>
<feature type="region of interest" description="Disordered" evidence="1">
    <location>
        <begin position="615"/>
        <end position="656"/>
    </location>
</feature>
<dbReference type="GO" id="GO:0005737">
    <property type="term" value="C:cytoplasm"/>
    <property type="evidence" value="ECO:0007669"/>
    <property type="project" value="TreeGrafter"/>
</dbReference>
<dbReference type="Pfam" id="PF00668">
    <property type="entry name" value="Condensation"/>
    <property type="match status" value="1"/>
</dbReference>
<evidence type="ECO:0000259" key="2">
    <source>
        <dbReference type="Pfam" id="PF00668"/>
    </source>
</evidence>
<sequence>MPVSRSAQLCWGQHYHLLRYHQVPEVSRHEAHIKAEYPLPDGCTTEHVRRALNHLVRRHEGLRTVYDLDAHPWPLQRVEPPAPLPLHEATTEDDGTPPPAEVIRRLSDTAFDITRDWPLRACAVTTGGRLKRLHLVFNHLSFDDVSLDVLCHDLDAVLAARTEDRPVTLAPVAQQPVDLARYEAARPAGVVEAALDHWRGEVRRLPDDVFLRRRDPHRAPGAAHAASFTVPSLLATARAVAARHRVWPSAVHLAAYAVTLAAYTGERAVAHRMYTSQRDASGFPSVLTCMSYPTPAVLDLRDDPPFSTVLRRAADRVGQAMAHAHIPYDRLLEFIAQEGLRRGRPVRVASELNFLDNAPLSCRTRRDRFTWNAAPTDWTTAASDLYFRVYEWSDGITLALQAVEEVMDRDAAERFLRGYARLLAAHADPGTDLTVGQAAELAGFTPAAERPLLAVAGQNVDAEQTAAALREHPGVRSVTVRHDDRGLVADVVADRPVTPALLRTHALGAAHDRPGARCPDWFRVSDAGRRLPPVEGDGSPAAPRPPADSQAERDLLAVTAEANGLRAVDPADSYAAAGGRALRMPRVLAALRARGWEGLTIDLLGGARPLHTLTDRMRRSGHAADPGPAGGGRPRPDGGGTASPATGAGMGEGRDR</sequence>
<dbReference type="RefSeq" id="WP_282698769.1">
    <property type="nucleotide sequence ID" value="NZ_JABXJJ020000018.1"/>
</dbReference>
<comment type="caution">
    <text evidence="3">The sequence shown here is derived from an EMBL/GenBank/DDBJ whole genome shotgun (WGS) entry which is preliminary data.</text>
</comment>
<dbReference type="AlphaFoldDB" id="A0AA90K9I2"/>
<dbReference type="SUPFAM" id="SSF52777">
    <property type="entry name" value="CoA-dependent acyltransferases"/>
    <property type="match status" value="2"/>
</dbReference>
<dbReference type="GO" id="GO:0044550">
    <property type="term" value="P:secondary metabolite biosynthetic process"/>
    <property type="evidence" value="ECO:0007669"/>
    <property type="project" value="TreeGrafter"/>
</dbReference>
<dbReference type="GO" id="GO:0043041">
    <property type="term" value="P:amino acid activation for nonribosomal peptide biosynthetic process"/>
    <property type="evidence" value="ECO:0007669"/>
    <property type="project" value="TreeGrafter"/>
</dbReference>
<name>A0AA90K9I2_9ACTN</name>
<dbReference type="InterPro" id="IPR001242">
    <property type="entry name" value="Condensation_dom"/>
</dbReference>
<dbReference type="InterPro" id="IPR023213">
    <property type="entry name" value="CAT-like_dom_sf"/>
</dbReference>
<dbReference type="EMBL" id="JABXJJ020000018">
    <property type="protein sequence ID" value="MDI5970917.1"/>
    <property type="molecule type" value="Genomic_DNA"/>
</dbReference>
<gene>
    <name evidence="3" type="ORF">POF50_016470</name>
</gene>
<organism evidence="3">
    <name type="scientific">Streptantibioticus silvisoli</name>
    <dbReference type="NCBI Taxonomy" id="2705255"/>
    <lineage>
        <taxon>Bacteria</taxon>
        <taxon>Bacillati</taxon>
        <taxon>Actinomycetota</taxon>
        <taxon>Actinomycetes</taxon>
        <taxon>Kitasatosporales</taxon>
        <taxon>Streptomycetaceae</taxon>
        <taxon>Streptantibioticus</taxon>
    </lineage>
</organism>
<dbReference type="Gene3D" id="3.30.559.10">
    <property type="entry name" value="Chloramphenicol acetyltransferase-like domain"/>
    <property type="match status" value="1"/>
</dbReference>
<dbReference type="Gene3D" id="3.30.559.30">
    <property type="entry name" value="Nonribosomal peptide synthetase, condensation domain"/>
    <property type="match status" value="1"/>
</dbReference>
<evidence type="ECO:0000256" key="1">
    <source>
        <dbReference type="SAM" id="MobiDB-lite"/>
    </source>
</evidence>
<feature type="domain" description="Condensation" evidence="2">
    <location>
        <begin position="41"/>
        <end position="427"/>
    </location>
</feature>
<feature type="region of interest" description="Disordered" evidence="1">
    <location>
        <begin position="529"/>
        <end position="550"/>
    </location>
</feature>
<dbReference type="PANTHER" id="PTHR45527:SF1">
    <property type="entry name" value="FATTY ACID SYNTHASE"/>
    <property type="match status" value="1"/>
</dbReference>